<protein>
    <submittedName>
        <fullName evidence="1">Uncharacterized protein</fullName>
    </submittedName>
</protein>
<reference evidence="1 2" key="1">
    <citation type="journal article" date="2023" name="Plants (Basel)">
        <title>Bridging the Gap: Combining Genomics and Transcriptomics Approaches to Understand Stylosanthes scabra, an Orphan Legume from the Brazilian Caatinga.</title>
        <authorList>
            <person name="Ferreira-Neto J.R.C."/>
            <person name="da Silva M.D."/>
            <person name="Binneck E."/>
            <person name="de Melo N.F."/>
            <person name="da Silva R.H."/>
            <person name="de Melo A.L.T.M."/>
            <person name="Pandolfi V."/>
            <person name="Bustamante F.O."/>
            <person name="Brasileiro-Vidal A.C."/>
            <person name="Benko-Iseppon A.M."/>
        </authorList>
    </citation>
    <scope>NUCLEOTIDE SEQUENCE [LARGE SCALE GENOMIC DNA]</scope>
    <source>
        <tissue evidence="1">Leaves</tissue>
    </source>
</reference>
<accession>A0ABU6TLY2</accession>
<dbReference type="Proteomes" id="UP001341840">
    <property type="component" value="Unassembled WGS sequence"/>
</dbReference>
<proteinExistence type="predicted"/>
<sequence length="83" mass="9043">MDGRDGGGLTTTELLPFIQCLAPPRLVLFRPGSPESTTVNIAAVGANGIRSLRCSPSCGIGYVRKRRKESKMNGRNLERKKQN</sequence>
<evidence type="ECO:0000313" key="1">
    <source>
        <dbReference type="EMBL" id="MED6148973.1"/>
    </source>
</evidence>
<dbReference type="EMBL" id="JASCZI010091102">
    <property type="protein sequence ID" value="MED6148973.1"/>
    <property type="molecule type" value="Genomic_DNA"/>
</dbReference>
<gene>
    <name evidence="1" type="ORF">PIB30_057980</name>
</gene>
<comment type="caution">
    <text evidence="1">The sequence shown here is derived from an EMBL/GenBank/DDBJ whole genome shotgun (WGS) entry which is preliminary data.</text>
</comment>
<organism evidence="1 2">
    <name type="scientific">Stylosanthes scabra</name>
    <dbReference type="NCBI Taxonomy" id="79078"/>
    <lineage>
        <taxon>Eukaryota</taxon>
        <taxon>Viridiplantae</taxon>
        <taxon>Streptophyta</taxon>
        <taxon>Embryophyta</taxon>
        <taxon>Tracheophyta</taxon>
        <taxon>Spermatophyta</taxon>
        <taxon>Magnoliopsida</taxon>
        <taxon>eudicotyledons</taxon>
        <taxon>Gunneridae</taxon>
        <taxon>Pentapetalae</taxon>
        <taxon>rosids</taxon>
        <taxon>fabids</taxon>
        <taxon>Fabales</taxon>
        <taxon>Fabaceae</taxon>
        <taxon>Papilionoideae</taxon>
        <taxon>50 kb inversion clade</taxon>
        <taxon>dalbergioids sensu lato</taxon>
        <taxon>Dalbergieae</taxon>
        <taxon>Pterocarpus clade</taxon>
        <taxon>Stylosanthes</taxon>
    </lineage>
</organism>
<keyword evidence="2" id="KW-1185">Reference proteome</keyword>
<evidence type="ECO:0000313" key="2">
    <source>
        <dbReference type="Proteomes" id="UP001341840"/>
    </source>
</evidence>
<name>A0ABU6TLY2_9FABA</name>